<evidence type="ECO:0000313" key="3">
    <source>
        <dbReference type="Proteomes" id="UP000254572"/>
    </source>
</evidence>
<feature type="signal peptide" evidence="1">
    <location>
        <begin position="1"/>
        <end position="23"/>
    </location>
</feature>
<sequence length="164" mass="18076">MKVLMKSALVGLLLAGITMTASAQAVSGKTSQKLGEKIATEVMQEMMTEAQSSGKQPSPEDFSKKLIEKMRANLDEMKKGATEDCVEVYGKDKDSNCQCVTDKTDFESFFALMEKQMADPKAEPKEEIKALEQKTEENYKACDLDIAVMKKASEEAMKKMAPKG</sequence>
<reference evidence="2 3" key="1">
    <citation type="submission" date="2018-06" db="EMBL/GenBank/DDBJ databases">
        <authorList>
            <consortium name="Pathogen Informatics"/>
            <person name="Doyle S."/>
        </authorList>
    </citation>
    <scope>NUCLEOTIDE SEQUENCE [LARGE SCALE GENOMIC DNA]</scope>
    <source>
        <strain evidence="2 3">NCTC13294</strain>
    </source>
</reference>
<feature type="chain" id="PRO_5016887440" evidence="1">
    <location>
        <begin position="24"/>
        <end position="164"/>
    </location>
</feature>
<evidence type="ECO:0000256" key="1">
    <source>
        <dbReference type="SAM" id="SignalP"/>
    </source>
</evidence>
<keyword evidence="1" id="KW-0732">Signal</keyword>
<protein>
    <submittedName>
        <fullName evidence="2">Uncharacterized protein</fullName>
    </submittedName>
</protein>
<proteinExistence type="predicted"/>
<dbReference type="Proteomes" id="UP000254572">
    <property type="component" value="Unassembled WGS sequence"/>
</dbReference>
<gene>
    <name evidence="2" type="ORF">NCTC13294_00712</name>
</gene>
<keyword evidence="3" id="KW-1185">Reference proteome</keyword>
<evidence type="ECO:0000313" key="2">
    <source>
        <dbReference type="EMBL" id="SUX20302.1"/>
    </source>
</evidence>
<accession>A0A381E2U9</accession>
<name>A0A381E2U9_9GAMM</name>
<dbReference type="AlphaFoldDB" id="A0A381E2U9"/>
<dbReference type="EMBL" id="UFUW01000001">
    <property type="protein sequence ID" value="SUX20302.1"/>
    <property type="molecule type" value="Genomic_DNA"/>
</dbReference>
<organism evidence="2 3">
    <name type="scientific">Cardiobacterium valvarum</name>
    <dbReference type="NCBI Taxonomy" id="194702"/>
    <lineage>
        <taxon>Bacteria</taxon>
        <taxon>Pseudomonadati</taxon>
        <taxon>Pseudomonadota</taxon>
        <taxon>Gammaproteobacteria</taxon>
        <taxon>Cardiobacteriales</taxon>
        <taxon>Cardiobacteriaceae</taxon>
        <taxon>Cardiobacterium</taxon>
    </lineage>
</organism>
<dbReference type="OrthoDB" id="7094442at2"/>
<dbReference type="RefSeq" id="WP_115610952.1">
    <property type="nucleotide sequence ID" value="NZ_JBHLZC010000001.1"/>
</dbReference>